<keyword evidence="1" id="KW-0812">Transmembrane</keyword>
<protein>
    <submittedName>
        <fullName evidence="2">Uncharacterized protein</fullName>
    </submittedName>
</protein>
<reference evidence="2 3" key="1">
    <citation type="submission" date="2019-09" db="EMBL/GenBank/DDBJ databases">
        <title>A chromosome-level genome assembly of the Chinese tupelo Nyssa sinensis.</title>
        <authorList>
            <person name="Yang X."/>
            <person name="Kang M."/>
            <person name="Yang Y."/>
            <person name="Xiong H."/>
            <person name="Wang M."/>
            <person name="Zhang Z."/>
            <person name="Wang Z."/>
            <person name="Wu H."/>
            <person name="Ma T."/>
            <person name="Liu J."/>
            <person name="Xi Z."/>
        </authorList>
    </citation>
    <scope>NUCLEOTIDE SEQUENCE [LARGE SCALE GENOMIC DNA]</scope>
    <source>
        <strain evidence="2">J267</strain>
        <tissue evidence="2">Leaf</tissue>
    </source>
</reference>
<keyword evidence="3" id="KW-1185">Reference proteome</keyword>
<name>A0A5J5BCG5_9ASTE</name>
<evidence type="ECO:0000313" key="2">
    <source>
        <dbReference type="EMBL" id="KAA8540070.1"/>
    </source>
</evidence>
<accession>A0A5J5BCG5</accession>
<gene>
    <name evidence="2" type="ORF">F0562_026762</name>
</gene>
<evidence type="ECO:0000256" key="1">
    <source>
        <dbReference type="SAM" id="Phobius"/>
    </source>
</evidence>
<keyword evidence="1" id="KW-0472">Membrane</keyword>
<dbReference type="EMBL" id="CM018037">
    <property type="protein sequence ID" value="KAA8540070.1"/>
    <property type="molecule type" value="Genomic_DNA"/>
</dbReference>
<feature type="transmembrane region" description="Helical" evidence="1">
    <location>
        <begin position="20"/>
        <end position="38"/>
    </location>
</feature>
<sequence>MDSPHPRASPCSVPPAAVNFTSWIIVAFLSGYVVFSCLHDRDFLSIFYAISNGQHFLQLLSMFYSLMEGAHHLVQILHSR</sequence>
<dbReference type="AlphaFoldDB" id="A0A5J5BCG5"/>
<keyword evidence="1" id="KW-1133">Transmembrane helix</keyword>
<organism evidence="2 3">
    <name type="scientific">Nyssa sinensis</name>
    <dbReference type="NCBI Taxonomy" id="561372"/>
    <lineage>
        <taxon>Eukaryota</taxon>
        <taxon>Viridiplantae</taxon>
        <taxon>Streptophyta</taxon>
        <taxon>Embryophyta</taxon>
        <taxon>Tracheophyta</taxon>
        <taxon>Spermatophyta</taxon>
        <taxon>Magnoliopsida</taxon>
        <taxon>eudicotyledons</taxon>
        <taxon>Gunneridae</taxon>
        <taxon>Pentapetalae</taxon>
        <taxon>asterids</taxon>
        <taxon>Cornales</taxon>
        <taxon>Nyssaceae</taxon>
        <taxon>Nyssa</taxon>
    </lineage>
</organism>
<proteinExistence type="predicted"/>
<dbReference type="Proteomes" id="UP000325577">
    <property type="component" value="Linkage Group LG14"/>
</dbReference>
<evidence type="ECO:0000313" key="3">
    <source>
        <dbReference type="Proteomes" id="UP000325577"/>
    </source>
</evidence>